<proteinExistence type="predicted"/>
<dbReference type="AlphaFoldDB" id="A0A2J6RZ05"/>
<name>A0A2J6RZ05_HYAVF</name>
<dbReference type="EMBL" id="KZ613942">
    <property type="protein sequence ID" value="PMD43737.1"/>
    <property type="molecule type" value="Genomic_DNA"/>
</dbReference>
<dbReference type="PANTHER" id="PTHR47843:SF2">
    <property type="entry name" value="BTB DOMAIN-CONTAINING PROTEIN"/>
    <property type="match status" value="1"/>
</dbReference>
<protein>
    <recommendedName>
        <fullName evidence="1">BTB domain-containing protein</fullName>
    </recommendedName>
</protein>
<keyword evidence="3" id="KW-1185">Reference proteome</keyword>
<evidence type="ECO:0000259" key="1">
    <source>
        <dbReference type="PROSITE" id="PS50097"/>
    </source>
</evidence>
<gene>
    <name evidence="2" type="ORF">L207DRAFT_580569</name>
</gene>
<reference evidence="2 3" key="1">
    <citation type="submission" date="2016-04" db="EMBL/GenBank/DDBJ databases">
        <title>A degradative enzymes factory behind the ericoid mycorrhizal symbiosis.</title>
        <authorList>
            <consortium name="DOE Joint Genome Institute"/>
            <person name="Martino E."/>
            <person name="Morin E."/>
            <person name="Grelet G."/>
            <person name="Kuo A."/>
            <person name="Kohler A."/>
            <person name="Daghino S."/>
            <person name="Barry K."/>
            <person name="Choi C."/>
            <person name="Cichocki N."/>
            <person name="Clum A."/>
            <person name="Copeland A."/>
            <person name="Hainaut M."/>
            <person name="Haridas S."/>
            <person name="Labutti K."/>
            <person name="Lindquist E."/>
            <person name="Lipzen A."/>
            <person name="Khouja H.-R."/>
            <person name="Murat C."/>
            <person name="Ohm R."/>
            <person name="Olson A."/>
            <person name="Spatafora J."/>
            <person name="Veneault-Fourrey C."/>
            <person name="Henrissat B."/>
            <person name="Grigoriev I."/>
            <person name="Martin F."/>
            <person name="Perotto S."/>
        </authorList>
    </citation>
    <scope>NUCLEOTIDE SEQUENCE [LARGE SCALE GENOMIC DNA]</scope>
    <source>
        <strain evidence="2 3">F</strain>
    </source>
</reference>
<organism evidence="2 3">
    <name type="scientific">Hyaloscypha variabilis (strain UAMH 11265 / GT02V1 / F)</name>
    <name type="common">Meliniomyces variabilis</name>
    <dbReference type="NCBI Taxonomy" id="1149755"/>
    <lineage>
        <taxon>Eukaryota</taxon>
        <taxon>Fungi</taxon>
        <taxon>Dikarya</taxon>
        <taxon>Ascomycota</taxon>
        <taxon>Pezizomycotina</taxon>
        <taxon>Leotiomycetes</taxon>
        <taxon>Helotiales</taxon>
        <taxon>Hyaloscyphaceae</taxon>
        <taxon>Hyaloscypha</taxon>
        <taxon>Hyaloscypha variabilis</taxon>
    </lineage>
</organism>
<evidence type="ECO:0000313" key="2">
    <source>
        <dbReference type="EMBL" id="PMD43737.1"/>
    </source>
</evidence>
<dbReference type="Pfam" id="PF00651">
    <property type="entry name" value="BTB"/>
    <property type="match status" value="1"/>
</dbReference>
<dbReference type="SUPFAM" id="SSF54695">
    <property type="entry name" value="POZ domain"/>
    <property type="match status" value="1"/>
</dbReference>
<dbReference type="CDD" id="cd18186">
    <property type="entry name" value="BTB_POZ_ZBTB_KLHL-like"/>
    <property type="match status" value="1"/>
</dbReference>
<accession>A0A2J6RZ05</accession>
<dbReference type="PANTHER" id="PTHR47843">
    <property type="entry name" value="BTB DOMAIN-CONTAINING PROTEIN-RELATED"/>
    <property type="match status" value="1"/>
</dbReference>
<feature type="domain" description="BTB" evidence="1">
    <location>
        <begin position="23"/>
        <end position="87"/>
    </location>
</feature>
<dbReference type="SMART" id="SM00225">
    <property type="entry name" value="BTB"/>
    <property type="match status" value="1"/>
</dbReference>
<dbReference type="OrthoDB" id="194443at2759"/>
<dbReference type="Gene3D" id="3.30.710.10">
    <property type="entry name" value="Potassium Channel Kv1.1, Chain A"/>
    <property type="match status" value="1"/>
</dbReference>
<dbReference type="Proteomes" id="UP000235786">
    <property type="component" value="Unassembled WGS sequence"/>
</dbReference>
<dbReference type="InterPro" id="IPR000210">
    <property type="entry name" value="BTB/POZ_dom"/>
</dbReference>
<dbReference type="InterPro" id="IPR011333">
    <property type="entry name" value="SKP1/BTB/POZ_sf"/>
</dbReference>
<evidence type="ECO:0000313" key="3">
    <source>
        <dbReference type="Proteomes" id="UP000235786"/>
    </source>
</evidence>
<sequence length="246" mass="28629">MAARFNENPKFCWKGPEFKYPVELVTFIVSKDGVEETFPVHKEHACYYSPVLKAAFNSDFIEGQTQTYRLEDTNPKIFSLLIQWFYTQNFKHCPLDDENRIVVRNRSIWDATGDTPPSDEINSMYLNMVGLYILAERLIIPRLQNHIMRSLLEMAEREAWSTVWMETAYKGTSAESPLRCFAVDMLLYEAPSSWIKKHEKHFPRELLIDYAVRATLRGGANGVDYSHTRVILSYMVHETPYPNNVS</sequence>
<dbReference type="PROSITE" id="PS50097">
    <property type="entry name" value="BTB"/>
    <property type="match status" value="1"/>
</dbReference>